<organism evidence="2 3">
    <name type="scientific">Calycina marina</name>
    <dbReference type="NCBI Taxonomy" id="1763456"/>
    <lineage>
        <taxon>Eukaryota</taxon>
        <taxon>Fungi</taxon>
        <taxon>Dikarya</taxon>
        <taxon>Ascomycota</taxon>
        <taxon>Pezizomycotina</taxon>
        <taxon>Leotiomycetes</taxon>
        <taxon>Helotiales</taxon>
        <taxon>Pezizellaceae</taxon>
        <taxon>Calycina</taxon>
    </lineage>
</organism>
<feature type="region of interest" description="Disordered" evidence="1">
    <location>
        <begin position="1"/>
        <end position="91"/>
    </location>
</feature>
<dbReference type="EMBL" id="MU254161">
    <property type="protein sequence ID" value="KAG9241757.1"/>
    <property type="molecule type" value="Genomic_DNA"/>
</dbReference>
<keyword evidence="3" id="KW-1185">Reference proteome</keyword>
<dbReference type="OrthoDB" id="252020at2759"/>
<sequence length="290" mass="32091">MLDNEEKPALREEPNDEGPSPDHDESVNALRTMIPSSSSQISYPLSPQSYAIPHAYCHPPDYASPTSPTTPISPSESSNQLGPKRKDSGFTERIVVPTKNEALSSGFPYDPRLYGLMSHDEWHDLSSDIVNAAKLTVAEDWGAWTTGLTTGTISSAFILFGGPVAGYYAGRAVHRKTQVKVVKERLERNGDIRSVLRRHNEQLAQSRGFQAWLELPIDGGEAMNPQDKEQQKEGKTAKTIKSEKKVQQKIARRFKIVIVPVPPMEQNDAMSESPQLGLTEVPLVEAMENE</sequence>
<evidence type="ECO:0000313" key="3">
    <source>
        <dbReference type="Proteomes" id="UP000887226"/>
    </source>
</evidence>
<feature type="region of interest" description="Disordered" evidence="1">
    <location>
        <begin position="265"/>
        <end position="290"/>
    </location>
</feature>
<evidence type="ECO:0000313" key="2">
    <source>
        <dbReference type="EMBL" id="KAG9241757.1"/>
    </source>
</evidence>
<feature type="compositionally biased region" description="Low complexity" evidence="1">
    <location>
        <begin position="64"/>
        <end position="78"/>
    </location>
</feature>
<feature type="compositionally biased region" description="Basic and acidic residues" evidence="1">
    <location>
        <begin position="226"/>
        <end position="242"/>
    </location>
</feature>
<feature type="region of interest" description="Disordered" evidence="1">
    <location>
        <begin position="220"/>
        <end position="242"/>
    </location>
</feature>
<name>A0A9P7YYJ7_9HELO</name>
<comment type="caution">
    <text evidence="2">The sequence shown here is derived from an EMBL/GenBank/DDBJ whole genome shotgun (WGS) entry which is preliminary data.</text>
</comment>
<evidence type="ECO:0000256" key="1">
    <source>
        <dbReference type="SAM" id="MobiDB-lite"/>
    </source>
</evidence>
<dbReference type="Proteomes" id="UP000887226">
    <property type="component" value="Unassembled WGS sequence"/>
</dbReference>
<feature type="compositionally biased region" description="Low complexity" evidence="1">
    <location>
        <begin position="34"/>
        <end position="50"/>
    </location>
</feature>
<dbReference type="AlphaFoldDB" id="A0A9P7YYJ7"/>
<accession>A0A9P7YYJ7</accession>
<gene>
    <name evidence="2" type="ORF">BJ878DRAFT_427417</name>
</gene>
<reference evidence="2" key="1">
    <citation type="journal article" date="2021" name="IMA Fungus">
        <title>Genomic characterization of three marine fungi, including Emericellopsis atlantica sp. nov. with signatures of a generalist lifestyle and marine biomass degradation.</title>
        <authorList>
            <person name="Hagestad O.C."/>
            <person name="Hou L."/>
            <person name="Andersen J.H."/>
            <person name="Hansen E.H."/>
            <person name="Altermark B."/>
            <person name="Li C."/>
            <person name="Kuhnert E."/>
            <person name="Cox R.J."/>
            <person name="Crous P.W."/>
            <person name="Spatafora J.W."/>
            <person name="Lail K."/>
            <person name="Amirebrahimi M."/>
            <person name="Lipzen A."/>
            <person name="Pangilinan J."/>
            <person name="Andreopoulos W."/>
            <person name="Hayes R.D."/>
            <person name="Ng V."/>
            <person name="Grigoriev I.V."/>
            <person name="Jackson S.A."/>
            <person name="Sutton T.D.S."/>
            <person name="Dobson A.D.W."/>
            <person name="Rama T."/>
        </authorList>
    </citation>
    <scope>NUCLEOTIDE SEQUENCE</scope>
    <source>
        <strain evidence="2">TRa3180A</strain>
    </source>
</reference>
<protein>
    <submittedName>
        <fullName evidence="2">Uncharacterized protein</fullName>
    </submittedName>
</protein>
<feature type="compositionally biased region" description="Basic and acidic residues" evidence="1">
    <location>
        <begin position="1"/>
        <end position="13"/>
    </location>
</feature>
<proteinExistence type="predicted"/>